<dbReference type="Proteomes" id="UP000005143">
    <property type="component" value="Unassembled WGS sequence"/>
</dbReference>
<dbReference type="OrthoDB" id="5242119at2"/>
<dbReference type="PANTHER" id="PTHR33371">
    <property type="entry name" value="INTERMEMBRANE PHOSPHOLIPID TRANSPORT SYSTEM BINDING PROTEIN MLAD-RELATED"/>
    <property type="match status" value="1"/>
</dbReference>
<feature type="domain" description="Mce/MlaD" evidence="2">
    <location>
        <begin position="46"/>
        <end position="123"/>
    </location>
</feature>
<feature type="region of interest" description="Disordered" evidence="1">
    <location>
        <begin position="454"/>
        <end position="532"/>
    </location>
</feature>
<dbReference type="InterPro" id="IPR052336">
    <property type="entry name" value="MlaD_Phospholipid_Transporter"/>
</dbReference>
<protein>
    <submittedName>
        <fullName evidence="3">Virulence factor Mce family protein</fullName>
    </submittedName>
</protein>
<dbReference type="PANTHER" id="PTHR33371:SF4">
    <property type="entry name" value="INTERMEMBRANE PHOSPHOLIPID TRANSPORT SYSTEM BINDING PROTEIN MLAD"/>
    <property type="match status" value="1"/>
</dbReference>
<keyword evidence="4" id="KW-1185">Reference proteome</keyword>
<evidence type="ECO:0000256" key="1">
    <source>
        <dbReference type="SAM" id="MobiDB-lite"/>
    </source>
</evidence>
<name>H0E5Y0_9ACTN</name>
<dbReference type="EMBL" id="AGUD01000196">
    <property type="protein sequence ID" value="EHN10921.1"/>
    <property type="molecule type" value="Genomic_DNA"/>
</dbReference>
<dbReference type="RefSeq" id="WP_007574902.1">
    <property type="nucleotide sequence ID" value="NZ_AGUD01000196.1"/>
</dbReference>
<gene>
    <name evidence="3" type="ORF">PAI11_22310</name>
</gene>
<feature type="compositionally biased region" description="Basic and acidic residues" evidence="1">
    <location>
        <begin position="484"/>
        <end position="518"/>
    </location>
</feature>
<feature type="compositionally biased region" description="Basic and acidic residues" evidence="1">
    <location>
        <begin position="463"/>
        <end position="477"/>
    </location>
</feature>
<reference evidence="3 4" key="1">
    <citation type="journal article" date="2013" name="Biodegradation">
        <title>Quantitative proteomic analysis of ibuprofen-degrading Patulibacter sp. strain I11.</title>
        <authorList>
            <person name="Almeida B."/>
            <person name="Kjeldal H."/>
            <person name="Lolas I."/>
            <person name="Knudsen A.D."/>
            <person name="Carvalho G."/>
            <person name="Nielsen K.L."/>
            <person name="Barreto Crespo M.T."/>
            <person name="Stensballe A."/>
            <person name="Nielsen J.L."/>
        </authorList>
    </citation>
    <scope>NUCLEOTIDE SEQUENCE [LARGE SCALE GENOMIC DNA]</scope>
    <source>
        <strain evidence="3 4">I11</strain>
    </source>
</reference>
<proteinExistence type="predicted"/>
<dbReference type="InterPro" id="IPR003399">
    <property type="entry name" value="Mce/MlaD"/>
</dbReference>
<comment type="caution">
    <text evidence="3">The sequence shown here is derived from an EMBL/GenBank/DDBJ whole genome shotgun (WGS) entry which is preliminary data.</text>
</comment>
<accession>H0E5Y0</accession>
<sequence>MSNGTFPTAQQANRRALVPLLAALVALLLLGIGVAVVRGDGGDDGAYRVRAEFDNGSFLVTGEDVKVAGVLAGTIEKLELSPQNRAVAVLKIDDPAFVPFRADATCAIGLQSLIGEQYVDCKPTQPRAEGRPLPPKLAAIGSGDGKGQHLLPVEQTTSAVGIDLIGNINQLPQRERLRLIVAEFGAGVAGNGETLRKAIIRANPALQQADKLVSVLARQNQTLDRLVADSDAVLRPLAERRKDLTGAIDRIGDVSAATAERGDDLERDIERLPAFLAQLEPGAKRISALIDQADPAIANLSRNAPQITDAIQRLGPFSKAATPAFVSLGKLAERGRTTFPRIRSLVDRFAGLGTPLRPAAKELSDLFGSLERAGGIESLMQLIYFYTGALNGFDGTSHYMRASLLVNNCIDRLYKVSGSDTCSARLKTSNGDDEDGAAARASYLRMLRDAPPVPVLPTSASMKAERAAQRAARRGEDPAAAARAAERQNTDPTGGHEDGAPARRALPGDDPARVKRALDALLGDPPAKDGKR</sequence>
<organism evidence="3 4">
    <name type="scientific">Patulibacter medicamentivorans</name>
    <dbReference type="NCBI Taxonomy" id="1097667"/>
    <lineage>
        <taxon>Bacteria</taxon>
        <taxon>Bacillati</taxon>
        <taxon>Actinomycetota</taxon>
        <taxon>Thermoleophilia</taxon>
        <taxon>Solirubrobacterales</taxon>
        <taxon>Patulibacteraceae</taxon>
        <taxon>Patulibacter</taxon>
    </lineage>
</organism>
<dbReference type="Pfam" id="PF02470">
    <property type="entry name" value="MlaD"/>
    <property type="match status" value="1"/>
</dbReference>
<evidence type="ECO:0000313" key="4">
    <source>
        <dbReference type="Proteomes" id="UP000005143"/>
    </source>
</evidence>
<evidence type="ECO:0000313" key="3">
    <source>
        <dbReference type="EMBL" id="EHN10921.1"/>
    </source>
</evidence>
<evidence type="ECO:0000259" key="2">
    <source>
        <dbReference type="Pfam" id="PF02470"/>
    </source>
</evidence>
<dbReference type="AlphaFoldDB" id="H0E5Y0"/>